<protein>
    <submittedName>
        <fullName evidence="1">GTP-binding protein</fullName>
    </submittedName>
</protein>
<proteinExistence type="predicted"/>
<dbReference type="HOGENOM" id="CLU_3170615_0_0_4"/>
<sequence length="47" mass="5214">MDNRKALIIARFAYAFKKRADAGEGGGRGWAVGKDFRFAGEACHYSF</sequence>
<gene>
    <name evidence="1" type="ordered locus">NGK_0760</name>
</gene>
<organism evidence="1 2">
    <name type="scientific">Neisseria gonorrhoeae (strain NCCP11945)</name>
    <dbReference type="NCBI Taxonomy" id="521006"/>
    <lineage>
        <taxon>Bacteria</taxon>
        <taxon>Pseudomonadati</taxon>
        <taxon>Pseudomonadota</taxon>
        <taxon>Betaproteobacteria</taxon>
        <taxon>Neisseriales</taxon>
        <taxon>Neisseriaceae</taxon>
        <taxon>Neisseria</taxon>
    </lineage>
</organism>
<name>B4RKV0_NEIG2</name>
<dbReference type="KEGG" id="ngk:NGK_0760"/>
<evidence type="ECO:0000313" key="1">
    <source>
        <dbReference type="EMBL" id="ACF29441.1"/>
    </source>
</evidence>
<dbReference type="AlphaFoldDB" id="B4RKV0"/>
<accession>B4RKV0</accession>
<reference evidence="1 2" key="1">
    <citation type="journal article" date="2008" name="J. Bacteriol.">
        <title>Complete genome sequence of Neisseria gonorrhoeae NCCP11945.</title>
        <authorList>
            <person name="Chung G.T."/>
            <person name="Yoo J.S."/>
            <person name="Oh H.B."/>
            <person name="Lee Y.S."/>
            <person name="Cha S.H."/>
            <person name="Kim S.J."/>
            <person name="Yoo C.K."/>
        </authorList>
    </citation>
    <scope>NUCLEOTIDE SEQUENCE [LARGE SCALE GENOMIC DNA]</scope>
    <source>
        <strain evidence="1 2">NCCP11945</strain>
    </source>
</reference>
<dbReference type="EMBL" id="CP001050">
    <property type="protein sequence ID" value="ACF29441.1"/>
    <property type="molecule type" value="Genomic_DNA"/>
</dbReference>
<evidence type="ECO:0000313" key="2">
    <source>
        <dbReference type="Proteomes" id="UP000002564"/>
    </source>
</evidence>
<dbReference type="Proteomes" id="UP000002564">
    <property type="component" value="Chromosome"/>
</dbReference>